<name>A0A9D2GTR9_9BACT</name>
<proteinExistence type="predicted"/>
<dbReference type="Gene3D" id="3.40.1420.30">
    <property type="match status" value="1"/>
</dbReference>
<comment type="caution">
    <text evidence="3">The sequence shown here is derived from an EMBL/GenBank/DDBJ whole genome shotgun (WGS) entry which is preliminary data.</text>
</comment>
<dbReference type="SUPFAM" id="SSF160574">
    <property type="entry name" value="BT0923-like"/>
    <property type="match status" value="1"/>
</dbReference>
<protein>
    <submittedName>
        <fullName evidence="3">PepSY-like domain-containing protein</fullName>
    </submittedName>
</protein>
<evidence type="ECO:0000256" key="1">
    <source>
        <dbReference type="SAM" id="SignalP"/>
    </source>
</evidence>
<reference evidence="3" key="2">
    <citation type="submission" date="2021-04" db="EMBL/GenBank/DDBJ databases">
        <authorList>
            <person name="Gilroy R."/>
        </authorList>
    </citation>
    <scope>NUCLEOTIDE SEQUENCE</scope>
    <source>
        <strain evidence="3">ChiW4-1371</strain>
    </source>
</reference>
<dbReference type="EMBL" id="DXAQ01000123">
    <property type="protein sequence ID" value="HIZ89898.1"/>
    <property type="molecule type" value="Genomic_DNA"/>
</dbReference>
<dbReference type="Proteomes" id="UP000824176">
    <property type="component" value="Unassembled WGS sequence"/>
</dbReference>
<evidence type="ECO:0000313" key="3">
    <source>
        <dbReference type="EMBL" id="HIZ89898.1"/>
    </source>
</evidence>
<feature type="signal peptide" evidence="1">
    <location>
        <begin position="1"/>
        <end position="19"/>
    </location>
</feature>
<feature type="domain" description="Putative beta-lactamase-inhibitor-like PepSY-like" evidence="2">
    <location>
        <begin position="55"/>
        <end position="133"/>
    </location>
</feature>
<evidence type="ECO:0000313" key="4">
    <source>
        <dbReference type="Proteomes" id="UP000824176"/>
    </source>
</evidence>
<sequence>MKKLILTTIISLFAVSAFAGDMIIQPNQLPQNSQSFIASTFQGANIVAAQRDKDSFEAVLNNGIKVKFNLNGEWDEIEGYAALPSGLLPAAVENTAKAQGGQIIKIDKDFGYFDIKLSNNLELKIDMNGNILKRELD</sequence>
<dbReference type="Pfam" id="PF11396">
    <property type="entry name" value="PepSY_like"/>
    <property type="match status" value="1"/>
</dbReference>
<organism evidence="3 4">
    <name type="scientific">Candidatus Mucispirillum faecigallinarum</name>
    <dbReference type="NCBI Taxonomy" id="2838699"/>
    <lineage>
        <taxon>Bacteria</taxon>
        <taxon>Pseudomonadati</taxon>
        <taxon>Deferribacterota</taxon>
        <taxon>Deferribacteres</taxon>
        <taxon>Deferribacterales</taxon>
        <taxon>Mucispirillaceae</taxon>
        <taxon>Mucispirillum</taxon>
    </lineage>
</organism>
<feature type="chain" id="PRO_5038450745" evidence="1">
    <location>
        <begin position="20"/>
        <end position="137"/>
    </location>
</feature>
<accession>A0A9D2GTR9</accession>
<evidence type="ECO:0000259" key="2">
    <source>
        <dbReference type="Pfam" id="PF11396"/>
    </source>
</evidence>
<dbReference type="InterPro" id="IPR021533">
    <property type="entry name" value="PepSY-like"/>
</dbReference>
<gene>
    <name evidence="3" type="ORF">H9804_08120</name>
</gene>
<reference evidence="3" key="1">
    <citation type="journal article" date="2021" name="PeerJ">
        <title>Extensive microbial diversity within the chicken gut microbiome revealed by metagenomics and culture.</title>
        <authorList>
            <person name="Gilroy R."/>
            <person name="Ravi A."/>
            <person name="Getino M."/>
            <person name="Pursley I."/>
            <person name="Horton D.L."/>
            <person name="Alikhan N.F."/>
            <person name="Baker D."/>
            <person name="Gharbi K."/>
            <person name="Hall N."/>
            <person name="Watson M."/>
            <person name="Adriaenssens E.M."/>
            <person name="Foster-Nyarko E."/>
            <person name="Jarju S."/>
            <person name="Secka A."/>
            <person name="Antonio M."/>
            <person name="Oren A."/>
            <person name="Chaudhuri R.R."/>
            <person name="La Ragione R."/>
            <person name="Hildebrand F."/>
            <person name="Pallen M.J."/>
        </authorList>
    </citation>
    <scope>NUCLEOTIDE SEQUENCE</scope>
    <source>
        <strain evidence="3">ChiW4-1371</strain>
    </source>
</reference>
<keyword evidence="1" id="KW-0732">Signal</keyword>
<dbReference type="AlphaFoldDB" id="A0A9D2GTR9"/>